<feature type="domain" description="P-type ATPase A" evidence="3">
    <location>
        <begin position="411"/>
        <end position="515"/>
    </location>
</feature>
<evidence type="ECO:0000256" key="2">
    <source>
        <dbReference type="SAM" id="MobiDB-lite"/>
    </source>
</evidence>
<protein>
    <submittedName>
        <fullName evidence="4">Metal cation transporting ATPase</fullName>
    </submittedName>
</protein>
<dbReference type="Pfam" id="PF00122">
    <property type="entry name" value="E1-E2_ATPase"/>
    <property type="match status" value="1"/>
</dbReference>
<dbReference type="EMBL" id="AJYC02000021">
    <property type="protein sequence ID" value="EKT83338.1"/>
    <property type="molecule type" value="Genomic_DNA"/>
</dbReference>
<proteinExistence type="predicted"/>
<evidence type="ECO:0000313" key="5">
    <source>
        <dbReference type="Proteomes" id="UP000005951"/>
    </source>
</evidence>
<dbReference type="SUPFAM" id="SSF81665">
    <property type="entry name" value="Calcium ATPase, transmembrane domain M"/>
    <property type="match status" value="1"/>
</dbReference>
<evidence type="ECO:0000256" key="1">
    <source>
        <dbReference type="ARBA" id="ARBA00004141"/>
    </source>
</evidence>
<feature type="region of interest" description="Disordered" evidence="2">
    <location>
        <begin position="546"/>
        <end position="569"/>
    </location>
</feature>
<sequence>MLPLHPEALRRLDRVDAVVIDPRALYTPQLTVSRVLGVRDGDRTRVWEAARTAVNQGRLAAGWHPVTAVPGVAGTALDDASDDGPRVLVSPVHDPYASAVVAEARRAQVEVVSVYDDALRSLRNGFNRLVPLAGSIDDTLREAVTQLQRDGRAVAVVAAGAPETLVRADVGVGVTRDGAPPPWGAHLWAADLTGVWRILHAIPAARTASRRGIEISAQASALGTLLLLPGVPGSGPEPVTAGAALGLWVGRSKARGVLTAPLPAPRPGHEWHAIPAAEVRELLPTPRRDDHTSQIPKRRYSGFATTGPARAIGRIGVRPVTTTWHFLRAVRDELDDPLTPILATCSAASAVLGSPIDAVLVGSVLVLNAGISATQRLRAEEVLNRLLAVQDAPARQLTELKDAYDPVDAADCGADRRYVDIAADRLRPGEVIEVRPGEVVPADGRLLAAEGVEVDESALTGESLPVVKQTDPTPGVPLAERTCMLYAGTTVLTGTAVSLVTATGRTTETRRATALAPAKVREVGLNAQLSWLTRSRRPIGQLVLPRGARRDGSPRRCGPVPAKTGRPHPRPGAVHLLVWNIVNRLANAFGFTLREGQLHSGTRALHRFGYRFPGFLLADGEKPDDSDDVVANLRHSVLNRPAVTDPGLRTAAAAGDPLPEPWQAFAAMVRDASYTITDTDIGRLLAAGPTEDQVFEVTVAAAVGAALESFDAGMSALGHTSRAESSRSSGET</sequence>
<dbReference type="SUPFAM" id="SSF81653">
    <property type="entry name" value="Calcium ATPase, transduction domain A"/>
    <property type="match status" value="1"/>
</dbReference>
<dbReference type="Gene3D" id="2.70.150.10">
    <property type="entry name" value="Calcium-transporting ATPase, cytoplasmic transduction domain A"/>
    <property type="match status" value="1"/>
</dbReference>
<gene>
    <name evidence="4" type="ORF">WSS_A07629</name>
</gene>
<evidence type="ECO:0000313" key="4">
    <source>
        <dbReference type="EMBL" id="EKT83338.1"/>
    </source>
</evidence>
<comment type="subcellular location">
    <subcellularLocation>
        <location evidence="1">Membrane</location>
        <topology evidence="1">Multi-pass membrane protein</topology>
    </subcellularLocation>
</comment>
<evidence type="ECO:0000259" key="3">
    <source>
        <dbReference type="Pfam" id="PF00122"/>
    </source>
</evidence>
<dbReference type="AlphaFoldDB" id="K8XNW4"/>
<dbReference type="PANTHER" id="PTHR42861">
    <property type="entry name" value="CALCIUM-TRANSPORTING ATPASE"/>
    <property type="match status" value="1"/>
</dbReference>
<dbReference type="InterPro" id="IPR023298">
    <property type="entry name" value="ATPase_P-typ_TM_dom_sf"/>
</dbReference>
<organism evidence="4 5">
    <name type="scientific">Rhodococcus opacus M213</name>
    <dbReference type="NCBI Taxonomy" id="1129896"/>
    <lineage>
        <taxon>Bacteria</taxon>
        <taxon>Bacillati</taxon>
        <taxon>Actinomycetota</taxon>
        <taxon>Actinomycetes</taxon>
        <taxon>Mycobacteriales</taxon>
        <taxon>Nocardiaceae</taxon>
        <taxon>Rhodococcus</taxon>
    </lineage>
</organism>
<accession>K8XNW4</accession>
<reference evidence="4 5" key="1">
    <citation type="journal article" date="2013" name="Genome Announc.">
        <title>Draft Genome Sequence of Rhodococcus opacus Strain M213 Shows a Diverse Catabolic Potential.</title>
        <authorList>
            <person name="Pathak A."/>
            <person name="Green S.J."/>
            <person name="Ogram A."/>
            <person name="Chauhan A."/>
        </authorList>
    </citation>
    <scope>NUCLEOTIDE SEQUENCE [LARGE SCALE GENOMIC DNA]</scope>
    <source>
        <strain evidence="4 5">M213</strain>
    </source>
</reference>
<comment type="caution">
    <text evidence="4">The sequence shown here is derived from an EMBL/GenBank/DDBJ whole genome shotgun (WGS) entry which is preliminary data.</text>
</comment>
<name>K8XNW4_RHOOP</name>
<dbReference type="InterPro" id="IPR008250">
    <property type="entry name" value="ATPase_P-typ_transduc_dom_A_sf"/>
</dbReference>
<dbReference type="InterPro" id="IPR059000">
    <property type="entry name" value="ATPase_P-type_domA"/>
</dbReference>
<dbReference type="Proteomes" id="UP000005951">
    <property type="component" value="Unassembled WGS sequence"/>
</dbReference>